<evidence type="ECO:0000313" key="1">
    <source>
        <dbReference type="EMBL" id="MGI1901082.1"/>
    </source>
</evidence>
<organism evidence="1 2">
    <name type="scientific">Vibrio campbellii</name>
    <dbReference type="NCBI Taxonomy" id="680"/>
    <lineage>
        <taxon>Bacteria</taxon>
        <taxon>Pseudomonadati</taxon>
        <taxon>Pseudomonadota</taxon>
        <taxon>Gammaproteobacteria</taxon>
        <taxon>Vibrionales</taxon>
        <taxon>Vibrionaceae</taxon>
        <taxon>Vibrio</taxon>
    </lineage>
</organism>
<proteinExistence type="predicted"/>
<sequence length="167" mass="19122">MLQEQQYSLSASSHMANTVFDKQVEFSQLYVENVLDAFESLRQQPEWEEAHDYARKLTMLRLKYMCWLTAEVDQNLGEFEQKLRTLGANSAYIKMPKGDGTQQAHRDAAAREMLEIFSAFAYVLDKSTGHQEVTLASLSQKMRSMLGVEELAHHKKRIIGPQTNFGS</sequence>
<gene>
    <name evidence="1" type="ORF">REH74_026550</name>
</gene>
<evidence type="ECO:0000313" key="2">
    <source>
        <dbReference type="Proteomes" id="UP001354073"/>
    </source>
</evidence>
<comment type="caution">
    <text evidence="1">The sequence shown here is derived from an EMBL/GenBank/DDBJ whole genome shotgun (WGS) entry which is preliminary data.</text>
</comment>
<dbReference type="EMBL" id="JAVHXJ020000316">
    <property type="protein sequence ID" value="MGI1901082.1"/>
    <property type="molecule type" value="Genomic_DNA"/>
</dbReference>
<accession>A0ACC7RH25</accession>
<name>A0ACC7RH25_9VIBR</name>
<protein>
    <submittedName>
        <fullName evidence="1">Uncharacterized protein</fullName>
    </submittedName>
</protein>
<reference evidence="1" key="1">
    <citation type="submission" date="2024-11" db="EMBL/GenBank/DDBJ databases">
        <title>Identification of new Vibrio campbellii strains harboring the pVA1 plasmid isolated from Penaeus vannamei postlarvae affected by outbreaks of acute hepatopancreatic necrosis disease (AHPND) in Mexico.</title>
        <authorList>
            <person name="Gomez-Gil B."/>
            <person name="Enciso-Ibarra J."/>
        </authorList>
    </citation>
    <scope>NUCLEOTIDE SEQUENCE</scope>
    <source>
        <strain evidence="1">M270204</strain>
    </source>
</reference>
<feature type="non-terminal residue" evidence="1">
    <location>
        <position position="1"/>
    </location>
</feature>
<dbReference type="Proteomes" id="UP001354073">
    <property type="component" value="Unassembled WGS sequence"/>
</dbReference>